<feature type="compositionally biased region" description="Basic and acidic residues" evidence="1">
    <location>
        <begin position="100"/>
        <end position="115"/>
    </location>
</feature>
<gene>
    <name evidence="2" type="ORF">K7432_008643</name>
</gene>
<feature type="compositionally biased region" description="Polar residues" evidence="1">
    <location>
        <begin position="85"/>
        <end position="99"/>
    </location>
</feature>
<protein>
    <submittedName>
        <fullName evidence="2">Uncharacterized protein</fullName>
    </submittedName>
</protein>
<name>A0ABR2VYB2_9FUNG</name>
<comment type="caution">
    <text evidence="2">The sequence shown here is derived from an EMBL/GenBank/DDBJ whole genome shotgun (WGS) entry which is preliminary data.</text>
</comment>
<dbReference type="EMBL" id="JASJQH010007364">
    <property type="protein sequence ID" value="KAK9710115.1"/>
    <property type="molecule type" value="Genomic_DNA"/>
</dbReference>
<feature type="region of interest" description="Disordered" evidence="1">
    <location>
        <begin position="1"/>
        <end position="115"/>
    </location>
</feature>
<accession>A0ABR2VYB2</accession>
<reference evidence="2 3" key="1">
    <citation type="submission" date="2023-04" db="EMBL/GenBank/DDBJ databases">
        <title>Genome of Basidiobolus ranarum AG-B5.</title>
        <authorList>
            <person name="Stajich J.E."/>
            <person name="Carter-House D."/>
            <person name="Gryganskyi A."/>
        </authorList>
    </citation>
    <scope>NUCLEOTIDE SEQUENCE [LARGE SCALE GENOMIC DNA]</scope>
    <source>
        <strain evidence="2 3">AG-B5</strain>
    </source>
</reference>
<feature type="compositionally biased region" description="Polar residues" evidence="1">
    <location>
        <begin position="7"/>
        <end position="26"/>
    </location>
</feature>
<sequence length="115" mass="12191">MEVDEPQAQNAVSNGTETESVPITSEAQEHIEPPKDTNSIPSSETTDSVIIAPSSVSTQATNIEDAKSIEPTQQNVDDSQKNESTDVTSDSNGVESNPTPKKDTLDGQHASHDEA</sequence>
<evidence type="ECO:0000256" key="1">
    <source>
        <dbReference type="SAM" id="MobiDB-lite"/>
    </source>
</evidence>
<keyword evidence="3" id="KW-1185">Reference proteome</keyword>
<organism evidence="2 3">
    <name type="scientific">Basidiobolus ranarum</name>
    <dbReference type="NCBI Taxonomy" id="34480"/>
    <lineage>
        <taxon>Eukaryota</taxon>
        <taxon>Fungi</taxon>
        <taxon>Fungi incertae sedis</taxon>
        <taxon>Zoopagomycota</taxon>
        <taxon>Entomophthoromycotina</taxon>
        <taxon>Basidiobolomycetes</taxon>
        <taxon>Basidiobolales</taxon>
        <taxon>Basidiobolaceae</taxon>
        <taxon>Basidiobolus</taxon>
    </lineage>
</organism>
<evidence type="ECO:0000313" key="2">
    <source>
        <dbReference type="EMBL" id="KAK9710115.1"/>
    </source>
</evidence>
<proteinExistence type="predicted"/>
<evidence type="ECO:0000313" key="3">
    <source>
        <dbReference type="Proteomes" id="UP001479436"/>
    </source>
</evidence>
<feature type="compositionally biased region" description="Polar residues" evidence="1">
    <location>
        <begin position="36"/>
        <end position="62"/>
    </location>
</feature>
<dbReference type="Proteomes" id="UP001479436">
    <property type="component" value="Unassembled WGS sequence"/>
</dbReference>